<dbReference type="GeneID" id="118343825"/>
<dbReference type="AlphaFoldDB" id="A0A6P9E3C5"/>
<accession>A0A6P9E3C5</accession>
<dbReference type="PANTHER" id="PTHR33193">
    <property type="entry name" value="DOMAIN PROTEIN, PUTATIVE (DUF3511)-RELATED"/>
    <property type="match status" value="1"/>
</dbReference>
<evidence type="ECO:0000256" key="1">
    <source>
        <dbReference type="SAM" id="MobiDB-lite"/>
    </source>
</evidence>
<sequence length="107" mass="11823">MDSFGSDCGYVGGDRRLEVVSGKGFGSNQVYATGPGSSDLPPVPRRVTRSSQPASKPWGFNDPERKRKKRIAMYKVYTVEGKVKASLRKGLRWVKNKCSQIVHGDGY</sequence>
<organism evidence="2 3">
    <name type="scientific">Juglans regia</name>
    <name type="common">English walnut</name>
    <dbReference type="NCBI Taxonomy" id="51240"/>
    <lineage>
        <taxon>Eukaryota</taxon>
        <taxon>Viridiplantae</taxon>
        <taxon>Streptophyta</taxon>
        <taxon>Embryophyta</taxon>
        <taxon>Tracheophyta</taxon>
        <taxon>Spermatophyta</taxon>
        <taxon>Magnoliopsida</taxon>
        <taxon>eudicotyledons</taxon>
        <taxon>Gunneridae</taxon>
        <taxon>Pentapetalae</taxon>
        <taxon>rosids</taxon>
        <taxon>fabids</taxon>
        <taxon>Fagales</taxon>
        <taxon>Juglandaceae</taxon>
        <taxon>Juglans</taxon>
    </lineage>
</organism>
<gene>
    <name evidence="3" type="primary">LOC118343825</name>
</gene>
<dbReference type="Pfam" id="PF12023">
    <property type="entry name" value="DUF3511"/>
    <property type="match status" value="1"/>
</dbReference>
<dbReference type="InterPro" id="IPR021899">
    <property type="entry name" value="DUF3511"/>
</dbReference>
<dbReference type="PANTHER" id="PTHR33193:SF13">
    <property type="entry name" value="EXPRESSED PROTEIN"/>
    <property type="match status" value="1"/>
</dbReference>
<protein>
    <submittedName>
        <fullName evidence="3">Uncharacterized protein LOC118343825</fullName>
    </submittedName>
</protein>
<dbReference type="KEGG" id="jre:118343825"/>
<keyword evidence="2" id="KW-1185">Reference proteome</keyword>
<dbReference type="OrthoDB" id="660385at2759"/>
<feature type="region of interest" description="Disordered" evidence="1">
    <location>
        <begin position="28"/>
        <end position="63"/>
    </location>
</feature>
<proteinExistence type="predicted"/>
<dbReference type="Proteomes" id="UP000235220">
    <property type="component" value="Chromosome 11"/>
</dbReference>
<dbReference type="InParanoid" id="A0A6P9E3C5"/>
<reference evidence="3" key="1">
    <citation type="submission" date="2025-08" db="UniProtKB">
        <authorList>
            <consortium name="RefSeq"/>
        </authorList>
    </citation>
    <scope>IDENTIFICATION</scope>
    <source>
        <tissue evidence="3">Leaves</tissue>
    </source>
</reference>
<dbReference type="RefSeq" id="XP_035538758.1">
    <property type="nucleotide sequence ID" value="XM_035682865.1"/>
</dbReference>
<dbReference type="FunCoup" id="A0A6P9E3C5">
    <property type="interactions" value="7"/>
</dbReference>
<name>A0A6P9E3C5_JUGRE</name>
<evidence type="ECO:0000313" key="2">
    <source>
        <dbReference type="Proteomes" id="UP000235220"/>
    </source>
</evidence>
<evidence type="ECO:0000313" key="3">
    <source>
        <dbReference type="RefSeq" id="XP_035538758.1"/>
    </source>
</evidence>